<evidence type="ECO:0000256" key="1">
    <source>
        <dbReference type="SAM" id="MobiDB-lite"/>
    </source>
</evidence>
<keyword evidence="3" id="KW-1185">Reference proteome</keyword>
<dbReference type="InterPro" id="IPR036691">
    <property type="entry name" value="Endo/exonu/phosph_ase_sf"/>
</dbReference>
<proteinExistence type="predicted"/>
<organism evidence="2 3">
    <name type="scientific">Actinidia rufa</name>
    <dbReference type="NCBI Taxonomy" id="165716"/>
    <lineage>
        <taxon>Eukaryota</taxon>
        <taxon>Viridiplantae</taxon>
        <taxon>Streptophyta</taxon>
        <taxon>Embryophyta</taxon>
        <taxon>Tracheophyta</taxon>
        <taxon>Spermatophyta</taxon>
        <taxon>Magnoliopsida</taxon>
        <taxon>eudicotyledons</taxon>
        <taxon>Gunneridae</taxon>
        <taxon>Pentapetalae</taxon>
        <taxon>asterids</taxon>
        <taxon>Ericales</taxon>
        <taxon>Actinidiaceae</taxon>
        <taxon>Actinidia</taxon>
    </lineage>
</organism>
<dbReference type="SUPFAM" id="SSF56219">
    <property type="entry name" value="DNase I-like"/>
    <property type="match status" value="1"/>
</dbReference>
<gene>
    <name evidence="2" type="ORF">Acr_03g0012330</name>
</gene>
<dbReference type="EMBL" id="BJWL01000003">
    <property type="protein sequence ID" value="GFY84459.1"/>
    <property type="molecule type" value="Genomic_DNA"/>
</dbReference>
<dbReference type="OrthoDB" id="1747765at2759"/>
<comment type="caution">
    <text evidence="2">The sequence shown here is derived from an EMBL/GenBank/DDBJ whole genome shotgun (WGS) entry which is preliminary data.</text>
</comment>
<dbReference type="Proteomes" id="UP000585474">
    <property type="component" value="Unassembled WGS sequence"/>
</dbReference>
<evidence type="ECO:0000313" key="3">
    <source>
        <dbReference type="Proteomes" id="UP000585474"/>
    </source>
</evidence>
<name>A0A7J0EF25_9ERIC</name>
<evidence type="ECO:0008006" key="4">
    <source>
        <dbReference type="Google" id="ProtNLM"/>
    </source>
</evidence>
<evidence type="ECO:0000313" key="2">
    <source>
        <dbReference type="EMBL" id="GFY84459.1"/>
    </source>
</evidence>
<sequence>MTHPTNRGGNCKADIMSWRNSQSTESKAFLKVYIENASGRSSFSTILPEELLQQENIFNHASVLNKGSLSWGGQGKFGGLREDKPGHTLSGHLFNSSSGMPWMLLGDFNNVLSIEEKANGLPVTPYEMRDFKSCCYDTGMSDIRSSGVFFTWSNNAIWSKLDRVMVNRNWVHEGLQAHARFDLPGKFSDHSPYIVGNTWGMHLRGTAMFKFCKKLKAVKDPQKDLNKQHFSHIAARAEASEEDLTRARQQLHDSPEDQELPASIPELRAKAIKLAEAELSYCSQLAKAKYLKNSDKCSKFFHDLIKSNRAKNHIASISLEDGSRTTSSKQVSEAFVMFYNRLLGTKSDSAKLN</sequence>
<dbReference type="AlphaFoldDB" id="A0A7J0EF25"/>
<protein>
    <recommendedName>
        <fullName evidence="4">DNAse I-like superfamily protein</fullName>
    </recommendedName>
</protein>
<feature type="compositionally biased region" description="Basic and acidic residues" evidence="1">
    <location>
        <begin position="243"/>
        <end position="255"/>
    </location>
</feature>
<dbReference type="Gene3D" id="3.60.10.10">
    <property type="entry name" value="Endonuclease/exonuclease/phosphatase"/>
    <property type="match status" value="1"/>
</dbReference>
<feature type="non-terminal residue" evidence="2">
    <location>
        <position position="1"/>
    </location>
</feature>
<feature type="region of interest" description="Disordered" evidence="1">
    <location>
        <begin position="239"/>
        <end position="262"/>
    </location>
</feature>
<dbReference type="PANTHER" id="PTHR33710">
    <property type="entry name" value="BNAC02G09200D PROTEIN"/>
    <property type="match status" value="1"/>
</dbReference>
<reference evidence="2 3" key="1">
    <citation type="submission" date="2019-07" db="EMBL/GenBank/DDBJ databases">
        <title>De Novo Assembly of kiwifruit Actinidia rufa.</title>
        <authorList>
            <person name="Sugita-Konishi S."/>
            <person name="Sato K."/>
            <person name="Mori E."/>
            <person name="Abe Y."/>
            <person name="Kisaki G."/>
            <person name="Hamano K."/>
            <person name="Suezawa K."/>
            <person name="Otani M."/>
            <person name="Fukuda T."/>
            <person name="Manabe T."/>
            <person name="Gomi K."/>
            <person name="Tabuchi M."/>
            <person name="Akimitsu K."/>
            <person name="Kataoka I."/>
        </authorList>
    </citation>
    <scope>NUCLEOTIDE SEQUENCE [LARGE SCALE GENOMIC DNA]</scope>
    <source>
        <strain evidence="3">cv. Fuchu</strain>
    </source>
</reference>
<dbReference type="PANTHER" id="PTHR33710:SF64">
    <property type="entry name" value="ENDONUCLEASE_EXONUCLEASE_PHOSPHATASE DOMAIN-CONTAINING PROTEIN"/>
    <property type="match status" value="1"/>
</dbReference>
<accession>A0A7J0EF25</accession>